<sequence>MEGRRVLNTRTSLLSATYVGDKAMLVTCANSKKIRRVFNGYGTRIWYLAGDKQGDGRKFVKKASGQGSITDSQTKGVLSKPFGFGVLTTLDDDSLLGRKENIVESFGKDNITMNEGFRYSN</sequence>
<protein>
    <submittedName>
        <fullName evidence="1">Uncharacterized protein</fullName>
    </submittedName>
</protein>
<gene>
    <name evidence="1" type="ORF">RCOM_1290090</name>
</gene>
<organism evidence="1 2">
    <name type="scientific">Ricinus communis</name>
    <name type="common">Castor bean</name>
    <dbReference type="NCBI Taxonomy" id="3988"/>
    <lineage>
        <taxon>Eukaryota</taxon>
        <taxon>Viridiplantae</taxon>
        <taxon>Streptophyta</taxon>
        <taxon>Embryophyta</taxon>
        <taxon>Tracheophyta</taxon>
        <taxon>Spermatophyta</taxon>
        <taxon>Magnoliopsida</taxon>
        <taxon>eudicotyledons</taxon>
        <taxon>Gunneridae</taxon>
        <taxon>Pentapetalae</taxon>
        <taxon>rosids</taxon>
        <taxon>fabids</taxon>
        <taxon>Malpighiales</taxon>
        <taxon>Euphorbiaceae</taxon>
        <taxon>Acalyphoideae</taxon>
        <taxon>Acalypheae</taxon>
        <taxon>Ricinus</taxon>
    </lineage>
</organism>
<evidence type="ECO:0000313" key="2">
    <source>
        <dbReference type="Proteomes" id="UP000008311"/>
    </source>
</evidence>
<dbReference type="EMBL" id="EQ973930">
    <property type="protein sequence ID" value="EEF38243.1"/>
    <property type="molecule type" value="Genomic_DNA"/>
</dbReference>
<name>B9SDR3_RICCO</name>
<proteinExistence type="predicted"/>
<dbReference type="Proteomes" id="UP000008311">
    <property type="component" value="Unassembled WGS sequence"/>
</dbReference>
<evidence type="ECO:0000313" key="1">
    <source>
        <dbReference type="EMBL" id="EEF38243.1"/>
    </source>
</evidence>
<reference evidence="2" key="1">
    <citation type="journal article" date="2010" name="Nat. Biotechnol.">
        <title>Draft genome sequence of the oilseed species Ricinus communis.</title>
        <authorList>
            <person name="Chan A.P."/>
            <person name="Crabtree J."/>
            <person name="Zhao Q."/>
            <person name="Lorenzi H."/>
            <person name="Orvis J."/>
            <person name="Puiu D."/>
            <person name="Melake-Berhan A."/>
            <person name="Jones K.M."/>
            <person name="Redman J."/>
            <person name="Chen G."/>
            <person name="Cahoon E.B."/>
            <person name="Gedil M."/>
            <person name="Stanke M."/>
            <person name="Haas B.J."/>
            <person name="Wortman J.R."/>
            <person name="Fraser-Liggett C.M."/>
            <person name="Ravel J."/>
            <person name="Rabinowicz P.D."/>
        </authorList>
    </citation>
    <scope>NUCLEOTIDE SEQUENCE [LARGE SCALE GENOMIC DNA]</scope>
    <source>
        <strain evidence="2">cv. Hale</strain>
    </source>
</reference>
<dbReference type="InParanoid" id="B9SDR3"/>
<keyword evidence="2" id="KW-1185">Reference proteome</keyword>
<dbReference type="AlphaFoldDB" id="B9SDR3"/>
<accession>B9SDR3</accession>